<gene>
    <name evidence="1" type="ORF">AOB57_003615</name>
</gene>
<evidence type="ECO:0000313" key="1">
    <source>
        <dbReference type="EMBL" id="AYK14402.1"/>
    </source>
</evidence>
<name>A0A660HQA3_9EURY</name>
<dbReference type="EMBL" id="CP032683">
    <property type="protein sequence ID" value="AYK14402.1"/>
    <property type="molecule type" value="Genomic_DNA"/>
</dbReference>
<accession>A0A660HQA3</accession>
<dbReference type="KEGG" id="mfz:AOB57_003615"/>
<sequence length="67" mass="8224">MIQIDKIIKIIWENIYPINQYKEGAQVEMLGCEETREKIRYHKTYLFICSKKLLFTQENVISWHIKY</sequence>
<protein>
    <submittedName>
        <fullName evidence="1">Uncharacterized protein</fullName>
    </submittedName>
</protein>
<organism evidence="1 2">
    <name type="scientific">Methanosarcina flavescens</name>
    <dbReference type="NCBI Taxonomy" id="1715806"/>
    <lineage>
        <taxon>Archaea</taxon>
        <taxon>Methanobacteriati</taxon>
        <taxon>Methanobacteriota</taxon>
        <taxon>Stenosarchaea group</taxon>
        <taxon>Methanomicrobia</taxon>
        <taxon>Methanosarcinales</taxon>
        <taxon>Methanosarcinaceae</taxon>
        <taxon>Methanosarcina</taxon>
    </lineage>
</organism>
<dbReference type="AlphaFoldDB" id="A0A660HQA3"/>
<keyword evidence="2" id="KW-1185">Reference proteome</keyword>
<dbReference type="Proteomes" id="UP000053087">
    <property type="component" value="Chromosome"/>
</dbReference>
<reference evidence="1 2" key="1">
    <citation type="journal article" date="2016" name="Int. J. Syst. Evol. Microbiol.">
        <title>Methanosarcina flavescens sp. nov., a methanogenic archaeon isolated from a full-scale anaerobic digester.</title>
        <authorList>
            <person name="Kern T."/>
            <person name="Fischer M.A."/>
            <person name="Deppenmeier U."/>
            <person name="Schmitz R.A."/>
            <person name="Rother M."/>
        </authorList>
    </citation>
    <scope>NUCLEOTIDE SEQUENCE [LARGE SCALE GENOMIC DNA]</scope>
    <source>
        <strain evidence="1 2">E03.2</strain>
    </source>
</reference>
<proteinExistence type="predicted"/>
<evidence type="ECO:0000313" key="2">
    <source>
        <dbReference type="Proteomes" id="UP000053087"/>
    </source>
</evidence>